<evidence type="ECO:0000313" key="5">
    <source>
        <dbReference type="Proteomes" id="UP000800038"/>
    </source>
</evidence>
<dbReference type="Proteomes" id="UP000800038">
    <property type="component" value="Unassembled WGS sequence"/>
</dbReference>
<evidence type="ECO:0000256" key="2">
    <source>
        <dbReference type="SAM" id="MobiDB-lite"/>
    </source>
</evidence>
<dbReference type="GO" id="GO:0003676">
    <property type="term" value="F:nucleic acid binding"/>
    <property type="evidence" value="ECO:0007669"/>
    <property type="project" value="InterPro"/>
</dbReference>
<dbReference type="PROSITE" id="PS50158">
    <property type="entry name" value="ZF_CCHC"/>
    <property type="match status" value="1"/>
</dbReference>
<name>A0A6A5SE38_9PLEO</name>
<feature type="domain" description="CCHC-type" evidence="3">
    <location>
        <begin position="284"/>
        <end position="297"/>
    </location>
</feature>
<dbReference type="AlphaFoldDB" id="A0A6A5SE38"/>
<dbReference type="EMBL" id="ML976121">
    <property type="protein sequence ID" value="KAF1937914.1"/>
    <property type="molecule type" value="Genomic_DNA"/>
</dbReference>
<protein>
    <recommendedName>
        <fullName evidence="3">CCHC-type domain-containing protein</fullName>
    </recommendedName>
</protein>
<dbReference type="Gene3D" id="4.10.60.10">
    <property type="entry name" value="Zinc finger, CCHC-type"/>
    <property type="match status" value="1"/>
</dbReference>
<keyword evidence="1" id="KW-0863">Zinc-finger</keyword>
<evidence type="ECO:0000313" key="4">
    <source>
        <dbReference type="EMBL" id="KAF1937914.1"/>
    </source>
</evidence>
<dbReference type="SUPFAM" id="SSF57756">
    <property type="entry name" value="Retrovirus zinc finger-like domains"/>
    <property type="match status" value="1"/>
</dbReference>
<sequence length="490" mass="56356">MKRLKSYVNVNWEQLQEDMKEHWRDSDTSQQRGTRAYLEAYVRECSQTFPGISEYYTNFLVISDACILAKQVHESEQGYLFVRGLPRADKEEVFMRMENGPKEIDVGTFDMDRIYNFVRRLYCQREGIMQTSFSQAEEDARRAQIAVEASRRVTPSDIRAAVKDLQANRRLENKSTLPQGVDQEVQDLIDAMAGTKISTAEVESLAKHPAVGPLLREGKNYVYFLSQVTYASASPLPETTNRPRAILSRNDGSFLTEQPRNVYNQQGGGNYQGQGKPSPSNSECNMCNERGHYVKDCELYRNLNKMGWISYTFDRDTRQVTYYYGLQHKQFGEIKGPVPYRNQLYWLKEKIRDFFEVTDDMLDQPASSVKAEMFDGMDSLTIKQRGARSPAPEDELAEFQERRMFPSHDPEPLISLDYIDARDIVLAEPNSGQVHSTAFAATRLQEKSNQNTDRVLEQARPSRIQKPATKKPSRLDEERLSDQFSETPTL</sequence>
<feature type="region of interest" description="Disordered" evidence="2">
    <location>
        <begin position="257"/>
        <end position="282"/>
    </location>
</feature>
<keyword evidence="1" id="KW-0862">Zinc</keyword>
<dbReference type="GO" id="GO:0008270">
    <property type="term" value="F:zinc ion binding"/>
    <property type="evidence" value="ECO:0007669"/>
    <property type="project" value="UniProtKB-KW"/>
</dbReference>
<organism evidence="4 5">
    <name type="scientific">Clathrospora elynae</name>
    <dbReference type="NCBI Taxonomy" id="706981"/>
    <lineage>
        <taxon>Eukaryota</taxon>
        <taxon>Fungi</taxon>
        <taxon>Dikarya</taxon>
        <taxon>Ascomycota</taxon>
        <taxon>Pezizomycotina</taxon>
        <taxon>Dothideomycetes</taxon>
        <taxon>Pleosporomycetidae</taxon>
        <taxon>Pleosporales</taxon>
        <taxon>Diademaceae</taxon>
        <taxon>Clathrospora</taxon>
    </lineage>
</organism>
<accession>A0A6A5SE38</accession>
<keyword evidence="5" id="KW-1185">Reference proteome</keyword>
<dbReference type="InterPro" id="IPR001878">
    <property type="entry name" value="Znf_CCHC"/>
</dbReference>
<evidence type="ECO:0000259" key="3">
    <source>
        <dbReference type="PROSITE" id="PS50158"/>
    </source>
</evidence>
<reference evidence="4" key="1">
    <citation type="journal article" date="2020" name="Stud. Mycol.">
        <title>101 Dothideomycetes genomes: a test case for predicting lifestyles and emergence of pathogens.</title>
        <authorList>
            <person name="Haridas S."/>
            <person name="Albert R."/>
            <person name="Binder M."/>
            <person name="Bloem J."/>
            <person name="Labutti K."/>
            <person name="Salamov A."/>
            <person name="Andreopoulos B."/>
            <person name="Baker S."/>
            <person name="Barry K."/>
            <person name="Bills G."/>
            <person name="Bluhm B."/>
            <person name="Cannon C."/>
            <person name="Castanera R."/>
            <person name="Culley D."/>
            <person name="Daum C."/>
            <person name="Ezra D."/>
            <person name="Gonzalez J."/>
            <person name="Henrissat B."/>
            <person name="Kuo A."/>
            <person name="Liang C."/>
            <person name="Lipzen A."/>
            <person name="Lutzoni F."/>
            <person name="Magnuson J."/>
            <person name="Mondo S."/>
            <person name="Nolan M."/>
            <person name="Ohm R."/>
            <person name="Pangilinan J."/>
            <person name="Park H.-J."/>
            <person name="Ramirez L."/>
            <person name="Alfaro M."/>
            <person name="Sun H."/>
            <person name="Tritt A."/>
            <person name="Yoshinaga Y."/>
            <person name="Zwiers L.-H."/>
            <person name="Turgeon B."/>
            <person name="Goodwin S."/>
            <person name="Spatafora J."/>
            <person name="Crous P."/>
            <person name="Grigoriev I."/>
        </authorList>
    </citation>
    <scope>NUCLEOTIDE SEQUENCE</scope>
    <source>
        <strain evidence="4">CBS 161.51</strain>
    </source>
</reference>
<gene>
    <name evidence="4" type="ORF">EJ02DRAFT_458333</name>
</gene>
<proteinExistence type="predicted"/>
<feature type="region of interest" description="Disordered" evidence="2">
    <location>
        <begin position="444"/>
        <end position="490"/>
    </location>
</feature>
<keyword evidence="1" id="KW-0479">Metal-binding</keyword>
<evidence type="ECO:0000256" key="1">
    <source>
        <dbReference type="PROSITE-ProRule" id="PRU00047"/>
    </source>
</evidence>
<dbReference type="InterPro" id="IPR036875">
    <property type="entry name" value="Znf_CCHC_sf"/>
</dbReference>